<proteinExistence type="predicted"/>
<keyword evidence="1" id="KW-0732">Signal</keyword>
<dbReference type="PATRIC" id="fig|246196.56.peg.3599"/>
<organism evidence="2 3">
    <name type="scientific">Mycolicibacterium smegmatis (strain ATCC 700084 / mc(2)155)</name>
    <name type="common">Mycobacterium smegmatis</name>
    <dbReference type="NCBI Taxonomy" id="246196"/>
    <lineage>
        <taxon>Bacteria</taxon>
        <taxon>Bacillati</taxon>
        <taxon>Actinomycetota</taxon>
        <taxon>Actinomycetes</taxon>
        <taxon>Mycobacteriales</taxon>
        <taxon>Mycobacteriaceae</taxon>
        <taxon>Mycolicibacterium</taxon>
    </lineage>
</organism>
<evidence type="ECO:0008006" key="4">
    <source>
        <dbReference type="Google" id="ProtNLM"/>
    </source>
</evidence>
<dbReference type="AlphaFoldDB" id="I7FMP5"/>
<sequence length="216" mass="22198">MRRLGSGAVRICVAARALLLAGALAAPVAGCSSGAVVNTGETPPRTPAPTTTAVPVYGTTNLVNAADYAISVDGRTGYYFTTPSGRWACAILPRDRAGCESSSGLSARLPITGAPDVTVDGEATAPNAIAVDRDHDAGFLALEEPLFSVDQDSVDSTTDSEADGEVETLPFGKVLAVAGFRCNVQEETGVSCVRELTGKGFTFSGDGYTLTYTDIP</sequence>
<dbReference type="KEGG" id="msg:MSMEI_3510"/>
<evidence type="ECO:0000313" key="3">
    <source>
        <dbReference type="Proteomes" id="UP000006158"/>
    </source>
</evidence>
<dbReference type="EMBL" id="CP001663">
    <property type="protein sequence ID" value="AFP39973.1"/>
    <property type="molecule type" value="Genomic_DNA"/>
</dbReference>
<feature type="signal peptide" evidence="1">
    <location>
        <begin position="1"/>
        <end position="25"/>
    </location>
</feature>
<gene>
    <name evidence="2" type="ordered locus">MSMEI_3510</name>
</gene>
<reference evidence="2 3" key="1">
    <citation type="journal article" date="2007" name="Genome Biol.">
        <title>Interrupted coding sequences in Mycobacterium smegmatis: authentic mutations or sequencing errors?</title>
        <authorList>
            <person name="Deshayes C."/>
            <person name="Perrodou E."/>
            <person name="Gallien S."/>
            <person name="Euphrasie D."/>
            <person name="Schaeffer C."/>
            <person name="Van-Dorsselaer A."/>
            <person name="Poch O."/>
            <person name="Lecompte O."/>
            <person name="Reyrat J.M."/>
        </authorList>
    </citation>
    <scope>NUCLEOTIDE SEQUENCE [LARGE SCALE GENOMIC DNA]</scope>
    <source>
        <strain evidence="3">ATCC 700084 / mc(2)155</strain>
    </source>
</reference>
<name>I7FMP5_MYCS2</name>
<feature type="chain" id="PRO_5039425290" description="Secreted protein" evidence="1">
    <location>
        <begin position="26"/>
        <end position="216"/>
    </location>
</feature>
<dbReference type="Proteomes" id="UP000006158">
    <property type="component" value="Chromosome"/>
</dbReference>
<accession>I7FMP5</accession>
<protein>
    <recommendedName>
        <fullName evidence="4">Secreted protein</fullName>
    </recommendedName>
</protein>
<evidence type="ECO:0000256" key="1">
    <source>
        <dbReference type="SAM" id="SignalP"/>
    </source>
</evidence>
<evidence type="ECO:0000313" key="2">
    <source>
        <dbReference type="EMBL" id="AFP39973.1"/>
    </source>
</evidence>
<reference evidence="2 3" key="2">
    <citation type="journal article" date="2009" name="Genome Res.">
        <title>Ortho-proteogenomics: multiple proteomes investigation through orthology and a new MS-based protocol.</title>
        <authorList>
            <person name="Gallien S."/>
            <person name="Perrodou E."/>
            <person name="Carapito C."/>
            <person name="Deshayes C."/>
            <person name="Reyrat J.M."/>
            <person name="Van Dorsselaer A."/>
            <person name="Poch O."/>
            <person name="Schaeffer C."/>
            <person name="Lecompte O."/>
        </authorList>
    </citation>
    <scope>NUCLEOTIDE SEQUENCE [LARGE SCALE GENOMIC DNA]</scope>
    <source>
        <strain evidence="3">ATCC 700084 / mc(2)155</strain>
    </source>
</reference>